<keyword evidence="3" id="KW-1185">Reference proteome</keyword>
<proteinExistence type="predicted"/>
<reference evidence="2" key="2">
    <citation type="submission" date="2023-05" db="EMBL/GenBank/DDBJ databases">
        <authorList>
            <person name="Schelkunov M.I."/>
        </authorList>
    </citation>
    <scope>NUCLEOTIDE SEQUENCE</scope>
    <source>
        <strain evidence="2">Hsosn_3</strain>
        <tissue evidence="2">Leaf</tissue>
    </source>
</reference>
<sequence length="219" mass="23912">MPYSTAPSKGRAQKLVPDHDPDQSSFSPLIPRPSSRRTLSLSSSPSFSSSNSSLASFSLDENIANNSPFSPTTPLHTGQVPFSWEQIPGIPKTKQLSKKKCNDPSLNISLLPLPPAGNPVQKSKDVIPRTQKKHIATTSSFRKDPFFAALVECSKGNDGQGSIGNFWKSSRITRTLSDRLGLVSMYTNSCKTTCAVSKSMVYLPRSSHDIYHNNTRGSR</sequence>
<evidence type="ECO:0000313" key="3">
    <source>
        <dbReference type="Proteomes" id="UP001237642"/>
    </source>
</evidence>
<dbReference type="Proteomes" id="UP001237642">
    <property type="component" value="Unassembled WGS sequence"/>
</dbReference>
<evidence type="ECO:0000256" key="1">
    <source>
        <dbReference type="SAM" id="MobiDB-lite"/>
    </source>
</evidence>
<keyword evidence="2" id="KW-0378">Hydrolase</keyword>
<evidence type="ECO:0000313" key="2">
    <source>
        <dbReference type="EMBL" id="KAK1403669.1"/>
    </source>
</evidence>
<feature type="compositionally biased region" description="Low complexity" evidence="1">
    <location>
        <begin position="24"/>
        <end position="52"/>
    </location>
</feature>
<dbReference type="AlphaFoldDB" id="A0AAD8NBE8"/>
<organism evidence="2 3">
    <name type="scientific">Heracleum sosnowskyi</name>
    <dbReference type="NCBI Taxonomy" id="360622"/>
    <lineage>
        <taxon>Eukaryota</taxon>
        <taxon>Viridiplantae</taxon>
        <taxon>Streptophyta</taxon>
        <taxon>Embryophyta</taxon>
        <taxon>Tracheophyta</taxon>
        <taxon>Spermatophyta</taxon>
        <taxon>Magnoliopsida</taxon>
        <taxon>eudicotyledons</taxon>
        <taxon>Gunneridae</taxon>
        <taxon>Pentapetalae</taxon>
        <taxon>asterids</taxon>
        <taxon>campanulids</taxon>
        <taxon>Apiales</taxon>
        <taxon>Apiaceae</taxon>
        <taxon>Apioideae</taxon>
        <taxon>apioid superclade</taxon>
        <taxon>Tordylieae</taxon>
        <taxon>Tordyliinae</taxon>
        <taxon>Heracleum</taxon>
    </lineage>
</organism>
<protein>
    <submittedName>
        <fullName evidence="2">Protease-associated RING/U-box zinc finger family protein</fullName>
    </submittedName>
</protein>
<dbReference type="PANTHER" id="PTHR33696:SF1">
    <property type="entry name" value="T22J18.15"/>
    <property type="match status" value="1"/>
</dbReference>
<dbReference type="EMBL" id="JAUIZM010000001">
    <property type="protein sequence ID" value="KAK1403669.1"/>
    <property type="molecule type" value="Genomic_DNA"/>
</dbReference>
<gene>
    <name evidence="2" type="ORF">POM88_003274</name>
</gene>
<dbReference type="GO" id="GO:0006508">
    <property type="term" value="P:proteolysis"/>
    <property type="evidence" value="ECO:0007669"/>
    <property type="project" value="UniProtKB-KW"/>
</dbReference>
<comment type="caution">
    <text evidence="2">The sequence shown here is derived from an EMBL/GenBank/DDBJ whole genome shotgun (WGS) entry which is preliminary data.</text>
</comment>
<reference evidence="2" key="1">
    <citation type="submission" date="2023-02" db="EMBL/GenBank/DDBJ databases">
        <title>Genome of toxic invasive species Heracleum sosnowskyi carries increased number of genes despite the absence of recent whole-genome duplications.</title>
        <authorList>
            <person name="Schelkunov M."/>
            <person name="Shtratnikova V."/>
            <person name="Makarenko M."/>
            <person name="Klepikova A."/>
            <person name="Omelchenko D."/>
            <person name="Novikova G."/>
            <person name="Obukhova E."/>
            <person name="Bogdanov V."/>
            <person name="Penin A."/>
            <person name="Logacheva M."/>
        </authorList>
    </citation>
    <scope>NUCLEOTIDE SEQUENCE</scope>
    <source>
        <strain evidence="2">Hsosn_3</strain>
        <tissue evidence="2">Leaf</tissue>
    </source>
</reference>
<keyword evidence="2" id="KW-0645">Protease</keyword>
<feature type="region of interest" description="Disordered" evidence="1">
    <location>
        <begin position="1"/>
        <end position="52"/>
    </location>
</feature>
<dbReference type="PANTHER" id="PTHR33696">
    <property type="entry name" value="T22J18.15-RELATED"/>
    <property type="match status" value="1"/>
</dbReference>
<accession>A0AAD8NBE8</accession>
<dbReference type="GO" id="GO:0008233">
    <property type="term" value="F:peptidase activity"/>
    <property type="evidence" value="ECO:0007669"/>
    <property type="project" value="UniProtKB-KW"/>
</dbReference>
<name>A0AAD8NBE8_9APIA</name>